<accession>A0ABV6LNW4</accession>
<feature type="domain" description="Thiamin pyrophosphokinase thiamin-binding" evidence="6">
    <location>
        <begin position="142"/>
        <end position="208"/>
    </location>
</feature>
<protein>
    <recommendedName>
        <fullName evidence="5">Thiamine diphosphokinase</fullName>
        <ecNumber evidence="5">2.7.6.2</ecNumber>
    </recommendedName>
</protein>
<evidence type="ECO:0000256" key="5">
    <source>
        <dbReference type="NCBIfam" id="TIGR01378"/>
    </source>
</evidence>
<comment type="caution">
    <text evidence="7">The sequence shown here is derived from an EMBL/GenBank/DDBJ whole genome shotgun (WGS) entry which is preliminary data.</text>
</comment>
<dbReference type="EC" id="2.7.6.2" evidence="5"/>
<evidence type="ECO:0000259" key="6">
    <source>
        <dbReference type="SMART" id="SM00983"/>
    </source>
</evidence>
<reference evidence="7 8" key="1">
    <citation type="submission" date="2024-09" db="EMBL/GenBank/DDBJ databases">
        <authorList>
            <person name="Sun Q."/>
            <person name="Mori K."/>
        </authorList>
    </citation>
    <scope>NUCLEOTIDE SEQUENCE [LARGE SCALE GENOMIC DNA]</scope>
    <source>
        <strain evidence="7 8">NCAIM B.02529</strain>
    </source>
</reference>
<dbReference type="NCBIfam" id="TIGR01378">
    <property type="entry name" value="thi_PPkinase"/>
    <property type="match status" value="1"/>
</dbReference>
<dbReference type="PANTHER" id="PTHR41299:SF1">
    <property type="entry name" value="THIAMINE PYROPHOSPHOKINASE"/>
    <property type="match status" value="1"/>
</dbReference>
<evidence type="ECO:0000313" key="7">
    <source>
        <dbReference type="EMBL" id="MFC0524093.1"/>
    </source>
</evidence>
<gene>
    <name evidence="7" type="ORF">ACFFGV_11020</name>
</gene>
<keyword evidence="1 7" id="KW-0808">Transferase</keyword>
<evidence type="ECO:0000313" key="8">
    <source>
        <dbReference type="Proteomes" id="UP001589836"/>
    </source>
</evidence>
<dbReference type="RefSeq" id="WP_377347697.1">
    <property type="nucleotide sequence ID" value="NZ_JBHLTP010000009.1"/>
</dbReference>
<evidence type="ECO:0000256" key="2">
    <source>
        <dbReference type="ARBA" id="ARBA00022741"/>
    </source>
</evidence>
<dbReference type="EMBL" id="JBHLTP010000009">
    <property type="protein sequence ID" value="MFC0524093.1"/>
    <property type="molecule type" value="Genomic_DNA"/>
</dbReference>
<dbReference type="Proteomes" id="UP001589836">
    <property type="component" value="Unassembled WGS sequence"/>
</dbReference>
<sequence length="224" mass="24925">MTKVAIVGGGPREHIPDLTVYVEEEIIWIGADHGSLSLLDQGIIPNHAVGDFDSVTAEEKDDIMEQAHQFKEYPAEKDETDLEIALRTAYKYNPTVLYLFGVTGGRLDHELINIQLLYPLHQKQIRGVVIDKGNWVELKEPGLHEVAHSDRYPHISYIPLTPEVSGLTLSSFYYPLENATVTWGSTLCISNKLISEKGTFSFEEGILLLVKSRDVIGGLNPGLV</sequence>
<keyword evidence="2" id="KW-0547">Nucleotide-binding</keyword>
<dbReference type="SUPFAM" id="SSF63999">
    <property type="entry name" value="Thiamin pyrophosphokinase, catalytic domain"/>
    <property type="match status" value="1"/>
</dbReference>
<dbReference type="InterPro" id="IPR007371">
    <property type="entry name" value="TPK_catalytic"/>
</dbReference>
<keyword evidence="8" id="KW-1185">Reference proteome</keyword>
<dbReference type="CDD" id="cd07995">
    <property type="entry name" value="TPK"/>
    <property type="match status" value="1"/>
</dbReference>
<organism evidence="7 8">
    <name type="scientific">Pontibacillus salicampi</name>
    <dbReference type="NCBI Taxonomy" id="1449801"/>
    <lineage>
        <taxon>Bacteria</taxon>
        <taxon>Bacillati</taxon>
        <taxon>Bacillota</taxon>
        <taxon>Bacilli</taxon>
        <taxon>Bacillales</taxon>
        <taxon>Bacillaceae</taxon>
        <taxon>Pontibacillus</taxon>
    </lineage>
</organism>
<dbReference type="PANTHER" id="PTHR41299">
    <property type="entry name" value="THIAMINE PYROPHOSPHOKINASE"/>
    <property type="match status" value="1"/>
</dbReference>
<evidence type="ECO:0000256" key="3">
    <source>
        <dbReference type="ARBA" id="ARBA00022777"/>
    </source>
</evidence>
<dbReference type="SUPFAM" id="SSF63862">
    <property type="entry name" value="Thiamin pyrophosphokinase, substrate-binding domain"/>
    <property type="match status" value="1"/>
</dbReference>
<name>A0ABV6LNW4_9BACI</name>
<dbReference type="InterPro" id="IPR007373">
    <property type="entry name" value="Thiamin_PyroPKinase_B1-bd"/>
</dbReference>
<dbReference type="GO" id="GO:0004788">
    <property type="term" value="F:thiamine diphosphokinase activity"/>
    <property type="evidence" value="ECO:0007669"/>
    <property type="project" value="UniProtKB-EC"/>
</dbReference>
<dbReference type="InterPro" id="IPR036759">
    <property type="entry name" value="TPK_catalytic_sf"/>
</dbReference>
<dbReference type="InterPro" id="IPR036371">
    <property type="entry name" value="TPK_B1-bd_sf"/>
</dbReference>
<proteinExistence type="predicted"/>
<keyword evidence="4" id="KW-0067">ATP-binding</keyword>
<dbReference type="InterPro" id="IPR053149">
    <property type="entry name" value="TPK"/>
</dbReference>
<keyword evidence="3" id="KW-0418">Kinase</keyword>
<dbReference type="SMART" id="SM00983">
    <property type="entry name" value="TPK_B1_binding"/>
    <property type="match status" value="1"/>
</dbReference>
<dbReference type="Pfam" id="PF04265">
    <property type="entry name" value="TPK_B1_binding"/>
    <property type="match status" value="1"/>
</dbReference>
<dbReference type="InterPro" id="IPR006282">
    <property type="entry name" value="Thi_PPkinase"/>
</dbReference>
<evidence type="ECO:0000256" key="4">
    <source>
        <dbReference type="ARBA" id="ARBA00022840"/>
    </source>
</evidence>
<evidence type="ECO:0000256" key="1">
    <source>
        <dbReference type="ARBA" id="ARBA00022679"/>
    </source>
</evidence>
<dbReference type="Pfam" id="PF04263">
    <property type="entry name" value="TPK_catalytic"/>
    <property type="match status" value="1"/>
</dbReference>
<dbReference type="Gene3D" id="3.40.50.10240">
    <property type="entry name" value="Thiamin pyrophosphokinase, catalytic domain"/>
    <property type="match status" value="1"/>
</dbReference>